<proteinExistence type="inferred from homology"/>
<comment type="similarity">
    <text evidence="1">Belongs to the acetyltransferase family. GNAT subfamily.</text>
</comment>
<dbReference type="InterPro" id="IPR016181">
    <property type="entry name" value="Acyl_CoA_acyltransferase"/>
</dbReference>
<keyword evidence="6" id="KW-1185">Reference proteome</keyword>
<evidence type="ECO:0000256" key="1">
    <source>
        <dbReference type="ARBA" id="ARBA00009342"/>
    </source>
</evidence>
<name>A0AAD5VJK9_9AGAR</name>
<evidence type="ECO:0000313" key="5">
    <source>
        <dbReference type="EMBL" id="KAJ3553184.1"/>
    </source>
</evidence>
<keyword evidence="3" id="KW-0012">Acyltransferase</keyword>
<evidence type="ECO:0000313" key="6">
    <source>
        <dbReference type="Proteomes" id="UP001213000"/>
    </source>
</evidence>
<evidence type="ECO:0000259" key="4">
    <source>
        <dbReference type="Pfam" id="PF13302"/>
    </source>
</evidence>
<dbReference type="GO" id="GO:0008080">
    <property type="term" value="F:N-acetyltransferase activity"/>
    <property type="evidence" value="ECO:0007669"/>
    <property type="project" value="InterPro"/>
</dbReference>
<reference evidence="5" key="1">
    <citation type="submission" date="2022-07" db="EMBL/GenBank/DDBJ databases">
        <title>Genome Sequence of Leucocoprinus birnbaumii.</title>
        <authorList>
            <person name="Buettner E."/>
        </authorList>
    </citation>
    <scope>NUCLEOTIDE SEQUENCE</scope>
    <source>
        <strain evidence="5">VT141</strain>
    </source>
</reference>
<dbReference type="PANTHER" id="PTHR13256">
    <property type="entry name" value="N-ACETYLTRANSFERASE 9"/>
    <property type="match status" value="1"/>
</dbReference>
<dbReference type="Gene3D" id="3.40.630.30">
    <property type="match status" value="1"/>
</dbReference>
<dbReference type="AlphaFoldDB" id="A0AAD5VJK9"/>
<dbReference type="EMBL" id="JANIEX010001948">
    <property type="protein sequence ID" value="KAJ3553184.1"/>
    <property type="molecule type" value="Genomic_DNA"/>
</dbReference>
<dbReference type="SUPFAM" id="SSF55729">
    <property type="entry name" value="Acyl-CoA N-acyltransferases (Nat)"/>
    <property type="match status" value="1"/>
</dbReference>
<dbReference type="Pfam" id="PF13302">
    <property type="entry name" value="Acetyltransf_3"/>
    <property type="match status" value="1"/>
</dbReference>
<dbReference type="InterPro" id="IPR000182">
    <property type="entry name" value="GNAT_dom"/>
</dbReference>
<dbReference type="PANTHER" id="PTHR13256:SF16">
    <property type="entry name" value="ALPHA_BETA-TUBULIN-N-ACETYLTRANSFERASE 9"/>
    <property type="match status" value="1"/>
</dbReference>
<dbReference type="InterPro" id="IPR039135">
    <property type="entry name" value="NAT9-like"/>
</dbReference>
<evidence type="ECO:0000256" key="3">
    <source>
        <dbReference type="ARBA" id="ARBA00023315"/>
    </source>
</evidence>
<sequence>MLDQSIKSLLVCPPQRIARFFFTLTMKENTNTVLLGNHLVLVPYAAKHVPKYHEWMSDADLRDLTASEPLSLEEEYEMQKTWQKDEDKLTFIILSRHPKDGLPILDGHTPGIHISPEDPRVSSLQMVGDVNLFFKGDRLAVAHETTANEDDEFEVEIEIMIAEKRFRRKGFALESLLLLLTYAAGQWSPFVPPDLEGFDSIPSHLPLRPYLNYIREAQSSRSLIKIVTPSRLVSRISDSNEPSIRLFEKLGFRVVKQVEVFHEVEMRWCEAPRSS</sequence>
<protein>
    <recommendedName>
        <fullName evidence="4">N-acetyltransferase domain-containing protein</fullName>
    </recommendedName>
</protein>
<dbReference type="Proteomes" id="UP001213000">
    <property type="component" value="Unassembled WGS sequence"/>
</dbReference>
<evidence type="ECO:0000256" key="2">
    <source>
        <dbReference type="ARBA" id="ARBA00022679"/>
    </source>
</evidence>
<accession>A0AAD5VJK9</accession>
<comment type="caution">
    <text evidence="5">The sequence shown here is derived from an EMBL/GenBank/DDBJ whole genome shotgun (WGS) entry which is preliminary data.</text>
</comment>
<keyword evidence="2" id="KW-0808">Transferase</keyword>
<feature type="domain" description="N-acetyltransferase" evidence="4">
    <location>
        <begin position="39"/>
        <end position="253"/>
    </location>
</feature>
<organism evidence="5 6">
    <name type="scientific">Leucocoprinus birnbaumii</name>
    <dbReference type="NCBI Taxonomy" id="56174"/>
    <lineage>
        <taxon>Eukaryota</taxon>
        <taxon>Fungi</taxon>
        <taxon>Dikarya</taxon>
        <taxon>Basidiomycota</taxon>
        <taxon>Agaricomycotina</taxon>
        <taxon>Agaricomycetes</taxon>
        <taxon>Agaricomycetidae</taxon>
        <taxon>Agaricales</taxon>
        <taxon>Agaricineae</taxon>
        <taxon>Agaricaceae</taxon>
        <taxon>Leucocoprinus</taxon>
    </lineage>
</organism>
<gene>
    <name evidence="5" type="ORF">NP233_g12706</name>
</gene>